<keyword evidence="2" id="KW-1185">Reference proteome</keyword>
<organism evidence="1 2">
    <name type="scientific">Rehmannia glutinosa</name>
    <name type="common">Chinese foxglove</name>
    <dbReference type="NCBI Taxonomy" id="99300"/>
    <lineage>
        <taxon>Eukaryota</taxon>
        <taxon>Viridiplantae</taxon>
        <taxon>Streptophyta</taxon>
        <taxon>Embryophyta</taxon>
        <taxon>Tracheophyta</taxon>
        <taxon>Spermatophyta</taxon>
        <taxon>Magnoliopsida</taxon>
        <taxon>eudicotyledons</taxon>
        <taxon>Gunneridae</taxon>
        <taxon>Pentapetalae</taxon>
        <taxon>asterids</taxon>
        <taxon>lamiids</taxon>
        <taxon>Lamiales</taxon>
        <taxon>Orobanchaceae</taxon>
        <taxon>Rehmannieae</taxon>
        <taxon>Rehmannia</taxon>
    </lineage>
</organism>
<evidence type="ECO:0000313" key="2">
    <source>
        <dbReference type="Proteomes" id="UP001318860"/>
    </source>
</evidence>
<protein>
    <submittedName>
        <fullName evidence="1">Uncharacterized protein</fullName>
    </submittedName>
</protein>
<dbReference type="Proteomes" id="UP001318860">
    <property type="component" value="Unassembled WGS sequence"/>
</dbReference>
<name>A0ABR0UHT6_REHGL</name>
<dbReference type="PANTHER" id="PTHR34835">
    <property type="entry name" value="OS07G0283600 PROTEIN-RELATED"/>
    <property type="match status" value="1"/>
</dbReference>
<accession>A0ABR0UHT6</accession>
<dbReference type="PANTHER" id="PTHR34835:SF34">
    <property type="entry name" value="OS08G0555500 PROTEIN"/>
    <property type="match status" value="1"/>
</dbReference>
<comment type="caution">
    <text evidence="1">The sequence shown here is derived from an EMBL/GenBank/DDBJ whole genome shotgun (WGS) entry which is preliminary data.</text>
</comment>
<evidence type="ECO:0000313" key="1">
    <source>
        <dbReference type="EMBL" id="KAK6121571.1"/>
    </source>
</evidence>
<sequence>MKLRRREKLTRKKQFLDKGVGDVSERRLKYWVGGLLNLNVHHLPAQMIPWLVQRFNGKSRLLSIDERTRFVITANDICDIFMLPKTDREVLVFKRNDSLDPIVEFKKKVGIDGTSNVGTLKSKLMGEFKEGGDDFKRMFVLYSLSTLLTPIANRDVDVSSLSRCWMWMPLHILIGVHLCWKDLEGAVDNFNKKSTTHISGCILAPQIIYLHRLKWQGVVEPLISLIQDRRRNA</sequence>
<reference evidence="1 2" key="1">
    <citation type="journal article" date="2021" name="Comput. Struct. Biotechnol. J.">
        <title>De novo genome assembly of the potent medicinal plant Rehmannia glutinosa using nanopore technology.</title>
        <authorList>
            <person name="Ma L."/>
            <person name="Dong C."/>
            <person name="Song C."/>
            <person name="Wang X."/>
            <person name="Zheng X."/>
            <person name="Niu Y."/>
            <person name="Chen S."/>
            <person name="Feng W."/>
        </authorList>
    </citation>
    <scope>NUCLEOTIDE SEQUENCE [LARGE SCALE GENOMIC DNA]</scope>
    <source>
        <strain evidence="1">DH-2019</strain>
    </source>
</reference>
<gene>
    <name evidence="1" type="ORF">DH2020_044691</name>
</gene>
<proteinExistence type="predicted"/>
<dbReference type="EMBL" id="JABTTQ020002880">
    <property type="protein sequence ID" value="KAK6121571.1"/>
    <property type="molecule type" value="Genomic_DNA"/>
</dbReference>